<dbReference type="RefSeq" id="WP_065673307.1">
    <property type="nucleotide sequence ID" value="NZ_AP031491.1"/>
</dbReference>
<gene>
    <name evidence="4" type="ORF">CHT91_01590</name>
</gene>
<dbReference type="PANTHER" id="PTHR10314">
    <property type="entry name" value="CYSTATHIONINE BETA-SYNTHASE"/>
    <property type="match status" value="1"/>
</dbReference>
<proteinExistence type="predicted"/>
<dbReference type="InterPro" id="IPR050214">
    <property type="entry name" value="Cys_Synth/Cystath_Beta-Synth"/>
</dbReference>
<sequence length="471" mass="51225">MSNSYDDVMARRSEIMRRALSLDYDSFQRGDLAFDYDALMSSTGYDLDDVARIQAETKVGHTPLYELHRLTEAVREIARPGKGARILLKDEAANASGSFKARRASLSAHEAEVKGFAGMVTATSGNYGAAVASQAAQHGLACIVIQEIYDSHHVGQPEIVEKSRACEAYGAEVIKLTVGPELFYVLLRTLEDTGYFNASLYTPYGIAGIETLGAEIGHEVQQRYGRQPDAVVVTNAGGGNITGTARGLRKVGCDETEVVAVSVDLTGLHMASDHDFNNKSFTTGHTGFGVPFATWPDRVDVPRNAARPLRYMNGYHLVSQGEVFYMTELLTKIEGLERGPAGNTSLTAAVAMARQMDRDQIVVVQETEYTGAGKHHNSQLSFARSRGIEVRRGDPAGNIPGKAIVIPERLDQVGTRALDLDKLRRSYLRHASQVMPPDKWGDAELEFLADETNTTTDAVRQIGADLAKEGA</sequence>
<comment type="cofactor">
    <cofactor evidence="1">
        <name>pyridoxal 5'-phosphate</name>
        <dbReference type="ChEBI" id="CHEBI:597326"/>
    </cofactor>
</comment>
<dbReference type="EMBL" id="NOWI01000001">
    <property type="protein sequence ID" value="RFT47026.1"/>
    <property type="molecule type" value="Genomic_DNA"/>
</dbReference>
<dbReference type="CDD" id="cd00640">
    <property type="entry name" value="Trp-synth-beta_II"/>
    <property type="match status" value="1"/>
</dbReference>
<dbReference type="AlphaFoldDB" id="A0A3E2DNQ6"/>
<evidence type="ECO:0000259" key="3">
    <source>
        <dbReference type="Pfam" id="PF00291"/>
    </source>
</evidence>
<keyword evidence="4" id="KW-0456">Lyase</keyword>
<dbReference type="InterPro" id="IPR036052">
    <property type="entry name" value="TrpB-like_PALP_sf"/>
</dbReference>
<evidence type="ECO:0000313" key="4">
    <source>
        <dbReference type="EMBL" id="RFT47026.1"/>
    </source>
</evidence>
<dbReference type="GO" id="GO:1901605">
    <property type="term" value="P:alpha-amino acid metabolic process"/>
    <property type="evidence" value="ECO:0007669"/>
    <property type="project" value="UniProtKB-ARBA"/>
</dbReference>
<dbReference type="NCBIfam" id="NF040741">
    <property type="entry name" value="ornith_OrtB"/>
    <property type="match status" value="1"/>
</dbReference>
<reference evidence="4 5" key="1">
    <citation type="submission" date="2017-07" db="EMBL/GenBank/DDBJ databases">
        <authorList>
            <person name="Sun Z.S."/>
            <person name="Albrecht U."/>
            <person name="Echele G."/>
            <person name="Lee C.C."/>
        </authorList>
    </citation>
    <scope>NUCLEOTIDE SEQUENCE [LARGE SCALE GENOMIC DNA]</scope>
    <source>
        <strain evidence="4 5">P16-029</strain>
    </source>
</reference>
<evidence type="ECO:0000256" key="1">
    <source>
        <dbReference type="ARBA" id="ARBA00001933"/>
    </source>
</evidence>
<comment type="caution">
    <text evidence="4">The sequence shown here is derived from an EMBL/GenBank/DDBJ whole genome shotgun (WGS) entry which is preliminary data.</text>
</comment>
<accession>A0A3E2DNQ6</accession>
<protein>
    <submittedName>
        <fullName evidence="4">PLP-dependent lyase/thiolase</fullName>
    </submittedName>
</protein>
<dbReference type="SUPFAM" id="SSF53686">
    <property type="entry name" value="Tryptophan synthase beta subunit-like PLP-dependent enzymes"/>
    <property type="match status" value="1"/>
</dbReference>
<dbReference type="GO" id="GO:0016829">
    <property type="term" value="F:lyase activity"/>
    <property type="evidence" value="ECO:0007669"/>
    <property type="project" value="UniProtKB-KW"/>
</dbReference>
<dbReference type="Gene3D" id="3.40.50.1100">
    <property type="match status" value="2"/>
</dbReference>
<dbReference type="Pfam" id="PF00291">
    <property type="entry name" value="PALP"/>
    <property type="match status" value="1"/>
</dbReference>
<feature type="domain" description="Tryptophan synthase beta chain-like PALP" evidence="3">
    <location>
        <begin position="58"/>
        <end position="364"/>
    </location>
</feature>
<keyword evidence="2" id="KW-0663">Pyridoxal phosphate</keyword>
<dbReference type="InterPro" id="IPR001926">
    <property type="entry name" value="TrpB-like_PALP"/>
</dbReference>
<name>A0A3E2DNQ6_9ACTN</name>
<evidence type="ECO:0000256" key="2">
    <source>
        <dbReference type="ARBA" id="ARBA00022898"/>
    </source>
</evidence>
<dbReference type="InterPro" id="IPR053471">
    <property type="entry name" value="AKP_thiolase_beta"/>
</dbReference>
<evidence type="ECO:0000313" key="5">
    <source>
        <dbReference type="Proteomes" id="UP000259211"/>
    </source>
</evidence>
<organism evidence="4 5">
    <name type="scientific">Cutibacterium avidum</name>
    <dbReference type="NCBI Taxonomy" id="33010"/>
    <lineage>
        <taxon>Bacteria</taxon>
        <taxon>Bacillati</taxon>
        <taxon>Actinomycetota</taxon>
        <taxon>Actinomycetes</taxon>
        <taxon>Propionibacteriales</taxon>
        <taxon>Propionibacteriaceae</taxon>
        <taxon>Cutibacterium</taxon>
    </lineage>
</organism>
<dbReference type="Proteomes" id="UP000259211">
    <property type="component" value="Unassembled WGS sequence"/>
</dbReference>